<keyword evidence="2" id="KW-1185">Reference proteome</keyword>
<evidence type="ECO:0000313" key="2">
    <source>
        <dbReference type="Proteomes" id="UP001215598"/>
    </source>
</evidence>
<organism evidence="1 2">
    <name type="scientific">Mycena metata</name>
    <dbReference type="NCBI Taxonomy" id="1033252"/>
    <lineage>
        <taxon>Eukaryota</taxon>
        <taxon>Fungi</taxon>
        <taxon>Dikarya</taxon>
        <taxon>Basidiomycota</taxon>
        <taxon>Agaricomycotina</taxon>
        <taxon>Agaricomycetes</taxon>
        <taxon>Agaricomycetidae</taxon>
        <taxon>Agaricales</taxon>
        <taxon>Marasmiineae</taxon>
        <taxon>Mycenaceae</taxon>
        <taxon>Mycena</taxon>
    </lineage>
</organism>
<evidence type="ECO:0000313" key="1">
    <source>
        <dbReference type="EMBL" id="KAJ7779874.1"/>
    </source>
</evidence>
<accession>A0AAD7K7L4</accession>
<sequence>MSARLWNVLELVEGVINHLNLTRDLHSCALVARCWVYPARSRRFRAIVIATRHSVGSRQFIWWRFEKLIAFSPHLIHHIRRFTFMVGATDIPILWGICSLPFTNLQHVHIVYHAGLSIAHALAFQELLSVQTLHAVHLTLLTRHTDPLTLGKLWSRCSRSLKYLNLNLQGALPLSTTLDISPSSAPNTAEIRLEALRINCRGTVDSRLVSTFNPLSISALRAVSISGGPDILWHQLVPMMLAIEILDLSLQQLDHALAEQLDERLLDTVLHFTTVFAVELDMGDVEMVPDLLPRLHAGRQVRCGFHNVHWWDSRRV</sequence>
<dbReference type="Proteomes" id="UP001215598">
    <property type="component" value="Unassembled WGS sequence"/>
</dbReference>
<dbReference type="EMBL" id="JARKIB010000005">
    <property type="protein sequence ID" value="KAJ7779874.1"/>
    <property type="molecule type" value="Genomic_DNA"/>
</dbReference>
<gene>
    <name evidence="1" type="ORF">B0H16DRAFT_1711110</name>
</gene>
<proteinExistence type="predicted"/>
<comment type="caution">
    <text evidence="1">The sequence shown here is derived from an EMBL/GenBank/DDBJ whole genome shotgun (WGS) entry which is preliminary data.</text>
</comment>
<dbReference type="AlphaFoldDB" id="A0AAD7K7L4"/>
<protein>
    <submittedName>
        <fullName evidence="1">Uncharacterized protein</fullName>
    </submittedName>
</protein>
<name>A0AAD7K7L4_9AGAR</name>
<reference evidence="1" key="1">
    <citation type="submission" date="2023-03" db="EMBL/GenBank/DDBJ databases">
        <title>Massive genome expansion in bonnet fungi (Mycena s.s.) driven by repeated elements and novel gene families across ecological guilds.</title>
        <authorList>
            <consortium name="Lawrence Berkeley National Laboratory"/>
            <person name="Harder C.B."/>
            <person name="Miyauchi S."/>
            <person name="Viragh M."/>
            <person name="Kuo A."/>
            <person name="Thoen E."/>
            <person name="Andreopoulos B."/>
            <person name="Lu D."/>
            <person name="Skrede I."/>
            <person name="Drula E."/>
            <person name="Henrissat B."/>
            <person name="Morin E."/>
            <person name="Kohler A."/>
            <person name="Barry K."/>
            <person name="LaButti K."/>
            <person name="Morin E."/>
            <person name="Salamov A."/>
            <person name="Lipzen A."/>
            <person name="Mereny Z."/>
            <person name="Hegedus B."/>
            <person name="Baldrian P."/>
            <person name="Stursova M."/>
            <person name="Weitz H."/>
            <person name="Taylor A."/>
            <person name="Grigoriev I.V."/>
            <person name="Nagy L.G."/>
            <person name="Martin F."/>
            <person name="Kauserud H."/>
        </authorList>
    </citation>
    <scope>NUCLEOTIDE SEQUENCE</scope>
    <source>
        <strain evidence="1">CBHHK182m</strain>
    </source>
</reference>